<dbReference type="Pfam" id="PF11951">
    <property type="entry name" value="Fungal_trans_2"/>
    <property type="match status" value="1"/>
</dbReference>
<dbReference type="PANTHER" id="PTHR37534">
    <property type="entry name" value="TRANSCRIPTIONAL ACTIVATOR PROTEIN UGA3"/>
    <property type="match status" value="1"/>
</dbReference>
<evidence type="ECO:0000313" key="6">
    <source>
        <dbReference type="Proteomes" id="UP001175261"/>
    </source>
</evidence>
<dbReference type="GO" id="GO:0005634">
    <property type="term" value="C:nucleus"/>
    <property type="evidence" value="ECO:0007669"/>
    <property type="project" value="UniProtKB-SubCell"/>
</dbReference>
<keyword evidence="6" id="KW-1185">Reference proteome</keyword>
<protein>
    <recommendedName>
        <fullName evidence="4">Zn(2)-C6 fungal-type domain-containing protein</fullName>
    </recommendedName>
</protein>
<dbReference type="EMBL" id="JAPDFR010000002">
    <property type="protein sequence ID" value="KAK0390047.1"/>
    <property type="molecule type" value="Genomic_DNA"/>
</dbReference>
<dbReference type="GO" id="GO:0045944">
    <property type="term" value="P:positive regulation of transcription by RNA polymerase II"/>
    <property type="evidence" value="ECO:0007669"/>
    <property type="project" value="TreeGrafter"/>
</dbReference>
<dbReference type="AlphaFoldDB" id="A0AA39LAF0"/>
<dbReference type="InterPro" id="IPR021858">
    <property type="entry name" value="Fun_TF"/>
</dbReference>
<feature type="compositionally biased region" description="Polar residues" evidence="3">
    <location>
        <begin position="260"/>
        <end position="287"/>
    </location>
</feature>
<dbReference type="InterPro" id="IPR001138">
    <property type="entry name" value="Zn2Cys6_DnaBD"/>
</dbReference>
<sequence>MARSDIRSKTGCLTCRQRKKKCNEEKPICSGCRRNCLQCYWPTTESSRGSINKSIKEHTGVFWRVLHPSRDFHVEGATEGSSLPVASSQATHASGNDTQHQGITVAVSRSDAATGGQRDRSPAQHSLDLLPTFGGSGSTSSPEESRTCFPAMTTRAWEDSDRSAFHTDDGSHPASIARLEAVDGHSPAHAASIRQELSTSPPGAELANLGEQGCDISPGSQYIVLSGDEAAAGETMGTSDNSSRRSMDADNDDNMANLTACGSFSVSDTADQNPEASDTISNTAGSDSMSLSVPGRVSLFPQQDPDAFQLLSFYLSRTANSMGNGSTDSNPFLSTLIPLAFSDQLTLQLLLAQSAVHRQVGQAHASSDLVAQRYYTGSLRLFRSAIREYISGKFKDRLILTTGSLILSLTEVARGDINGNIFDHIIAAKSLLVELSADDGKVIPQDFMDFLIEYYTHMSVLSMISVNPQHCSNPLLDVTIERLARKLIEKRYVGQLCGCWLELLLTIPHIFDLGQRMRTPDRPSPDDMIMFGLLQAQITAFEPDARVSEATRLAALVFKQAVLLYLWSILGCFQQEQGDSMHSDLMSTAVTEGIALLEQIPATCRINTSLCWPLTIIGCCTTEESLRVTLRTRLQSMFSCIGLGNMGETLLLLELVWTLPLEQRSPWFLYELMQEHQRWVSFA</sequence>
<feature type="compositionally biased region" description="Polar residues" evidence="3">
    <location>
        <begin position="79"/>
        <end position="102"/>
    </location>
</feature>
<feature type="domain" description="Zn(2)-C6 fungal-type" evidence="4">
    <location>
        <begin position="11"/>
        <end position="41"/>
    </location>
</feature>
<dbReference type="PROSITE" id="PS50048">
    <property type="entry name" value="ZN2_CY6_FUNGAL_2"/>
    <property type="match status" value="1"/>
</dbReference>
<dbReference type="GO" id="GO:0008270">
    <property type="term" value="F:zinc ion binding"/>
    <property type="evidence" value="ECO:0007669"/>
    <property type="project" value="InterPro"/>
</dbReference>
<feature type="region of interest" description="Disordered" evidence="3">
    <location>
        <begin position="183"/>
        <end position="213"/>
    </location>
</feature>
<dbReference type="SUPFAM" id="SSF57701">
    <property type="entry name" value="Zn2/Cys6 DNA-binding domain"/>
    <property type="match status" value="1"/>
</dbReference>
<dbReference type="PROSITE" id="PS00463">
    <property type="entry name" value="ZN2_CY6_FUNGAL_1"/>
    <property type="match status" value="1"/>
</dbReference>
<evidence type="ECO:0000256" key="2">
    <source>
        <dbReference type="ARBA" id="ARBA00023242"/>
    </source>
</evidence>
<dbReference type="PANTHER" id="PTHR37534:SF43">
    <property type="entry name" value="FINGER DOMAIN PROTEIN, PUTATIVE (AFU_ORTHOLOGUE AFUA_1G01850)-RELATED"/>
    <property type="match status" value="1"/>
</dbReference>
<evidence type="ECO:0000313" key="5">
    <source>
        <dbReference type="EMBL" id="KAK0390047.1"/>
    </source>
</evidence>
<proteinExistence type="predicted"/>
<dbReference type="GO" id="GO:0000981">
    <property type="term" value="F:DNA-binding transcription factor activity, RNA polymerase II-specific"/>
    <property type="evidence" value="ECO:0007669"/>
    <property type="project" value="InterPro"/>
</dbReference>
<keyword evidence="2" id="KW-0539">Nucleus</keyword>
<name>A0AA39LAF0_SARSR</name>
<organism evidence="5 6">
    <name type="scientific">Sarocladium strictum</name>
    <name type="common">Black bundle disease fungus</name>
    <name type="synonym">Acremonium strictum</name>
    <dbReference type="NCBI Taxonomy" id="5046"/>
    <lineage>
        <taxon>Eukaryota</taxon>
        <taxon>Fungi</taxon>
        <taxon>Dikarya</taxon>
        <taxon>Ascomycota</taxon>
        <taxon>Pezizomycotina</taxon>
        <taxon>Sordariomycetes</taxon>
        <taxon>Hypocreomycetidae</taxon>
        <taxon>Hypocreales</taxon>
        <taxon>Sarocladiaceae</taxon>
        <taxon>Sarocladium</taxon>
    </lineage>
</organism>
<dbReference type="Proteomes" id="UP001175261">
    <property type="component" value="Unassembled WGS sequence"/>
</dbReference>
<dbReference type="CDD" id="cd00067">
    <property type="entry name" value="GAL4"/>
    <property type="match status" value="1"/>
</dbReference>
<comment type="subcellular location">
    <subcellularLocation>
        <location evidence="1">Nucleus</location>
    </subcellularLocation>
</comment>
<evidence type="ECO:0000259" key="4">
    <source>
        <dbReference type="PROSITE" id="PS50048"/>
    </source>
</evidence>
<dbReference type="InterPro" id="IPR036864">
    <property type="entry name" value="Zn2-C6_fun-type_DNA-bd_sf"/>
</dbReference>
<dbReference type="GO" id="GO:0000976">
    <property type="term" value="F:transcription cis-regulatory region binding"/>
    <property type="evidence" value="ECO:0007669"/>
    <property type="project" value="TreeGrafter"/>
</dbReference>
<evidence type="ECO:0000256" key="1">
    <source>
        <dbReference type="ARBA" id="ARBA00004123"/>
    </source>
</evidence>
<dbReference type="SMART" id="SM00066">
    <property type="entry name" value="GAL4"/>
    <property type="match status" value="1"/>
</dbReference>
<comment type="caution">
    <text evidence="5">The sequence shown here is derived from an EMBL/GenBank/DDBJ whole genome shotgun (WGS) entry which is preliminary data.</text>
</comment>
<accession>A0AA39LAF0</accession>
<dbReference type="Gene3D" id="4.10.240.10">
    <property type="entry name" value="Zn(2)-C6 fungal-type DNA-binding domain"/>
    <property type="match status" value="1"/>
</dbReference>
<feature type="region of interest" description="Disordered" evidence="3">
    <location>
        <begin position="233"/>
        <end position="287"/>
    </location>
</feature>
<reference evidence="5" key="1">
    <citation type="submission" date="2022-10" db="EMBL/GenBank/DDBJ databases">
        <title>Determination and structural analysis of whole genome sequence of Sarocladium strictum F4-1.</title>
        <authorList>
            <person name="Hu L."/>
            <person name="Jiang Y."/>
        </authorList>
    </citation>
    <scope>NUCLEOTIDE SEQUENCE</scope>
    <source>
        <strain evidence="5">F4-1</strain>
    </source>
</reference>
<feature type="region of interest" description="Disordered" evidence="3">
    <location>
        <begin position="75"/>
        <end position="149"/>
    </location>
</feature>
<gene>
    <name evidence="5" type="ORF">NLU13_3620</name>
</gene>
<evidence type="ECO:0000256" key="3">
    <source>
        <dbReference type="SAM" id="MobiDB-lite"/>
    </source>
</evidence>
<dbReference type="Pfam" id="PF00172">
    <property type="entry name" value="Zn_clus"/>
    <property type="match status" value="1"/>
</dbReference>